<proteinExistence type="predicted"/>
<dbReference type="Gene3D" id="1.25.40.10">
    <property type="entry name" value="Tetratricopeptide repeat domain"/>
    <property type="match status" value="6"/>
</dbReference>
<dbReference type="Pfam" id="PF13432">
    <property type="entry name" value="TPR_16"/>
    <property type="match status" value="2"/>
</dbReference>
<feature type="repeat" description="TPR" evidence="3">
    <location>
        <begin position="379"/>
        <end position="412"/>
    </location>
</feature>
<feature type="repeat" description="TPR" evidence="3">
    <location>
        <begin position="243"/>
        <end position="276"/>
    </location>
</feature>
<protein>
    <recommendedName>
        <fullName evidence="4">CHAT domain-containing protein</fullName>
    </recommendedName>
</protein>
<gene>
    <name evidence="5" type="ORF">Mic7113_5616</name>
</gene>
<feature type="domain" description="CHAT" evidence="4">
    <location>
        <begin position="740"/>
        <end position="1040"/>
    </location>
</feature>
<keyword evidence="1" id="KW-0677">Repeat</keyword>
<evidence type="ECO:0000256" key="2">
    <source>
        <dbReference type="ARBA" id="ARBA00022803"/>
    </source>
</evidence>
<dbReference type="Pfam" id="PF13374">
    <property type="entry name" value="TPR_10"/>
    <property type="match status" value="1"/>
</dbReference>
<dbReference type="PANTHER" id="PTHR44943">
    <property type="entry name" value="CELLULOSE SYNTHASE OPERON PROTEIN C"/>
    <property type="match status" value="1"/>
</dbReference>
<dbReference type="AlphaFoldDB" id="K9WM34"/>
<feature type="repeat" description="TPR" evidence="3">
    <location>
        <begin position="175"/>
        <end position="208"/>
    </location>
</feature>
<dbReference type="HOGENOM" id="CLU_003728_15_0_3"/>
<dbReference type="InterPro" id="IPR051685">
    <property type="entry name" value="Ycf3/AcsC/BcsC/TPR_MFPF"/>
</dbReference>
<feature type="repeat" description="TPR" evidence="3">
    <location>
        <begin position="345"/>
        <end position="378"/>
    </location>
</feature>
<dbReference type="PANTHER" id="PTHR44943:SF8">
    <property type="entry name" value="TPR REPEAT-CONTAINING PROTEIN MJ0263"/>
    <property type="match status" value="1"/>
</dbReference>
<evidence type="ECO:0000313" key="6">
    <source>
        <dbReference type="Proteomes" id="UP000010471"/>
    </source>
</evidence>
<dbReference type="Pfam" id="PF12770">
    <property type="entry name" value="CHAT"/>
    <property type="match status" value="1"/>
</dbReference>
<dbReference type="RefSeq" id="WP_015185381.1">
    <property type="nucleotide sequence ID" value="NC_019738.1"/>
</dbReference>
<sequence length="1041" mass="119437">MEWEVLWFNLGLQQFQAGDYQGAMSSFDEALAINPNNHHAWIYRGVALIQLKRYEEAIFSLESAIKINPNNHHAWCNRSSALQSLGLYQEALTSSNRALELDPDCPTLWKIRGCILANAFGHYEEALNCFNCFLVFNANDSEVWRNHGTVLSHLERHEEALDSYSRALAINPNEYKTWRDQGALLQELNFYEEAIASYDNALALNSDDYKLWNNQGFLLMRLERYKEAISSYDHALLINPNVSEVWSNRGFALWKLGRYEEAISSYDYALSINPNVSEVWSNRGFALWKLGRYEEAVSSFDHALLINPNDSLVWSNRGSALDDLNRYEEAISSWDRALSLDPENTSAWYGRGNALEDLEQYEEAIASWDRALTLNPNLPECWTNRGVLLRKLGRYEEAIASFDHALSQNPNFPEAYNAWNSRGGSLADLERYEEAIPCLDRALCLTNNQMWSAWLNRGMAFFNLHSYEAALQNYNEGLQFLQPKMPGYQEGCGILNYFKGNAHYRHGQKQQNPFPYWRQAKRSYKEALDFLNEPKLRERYLEVMQNMSRTLFGLGQTQEAEELLREGTDLLQRLIQDTPSPGKKLLIARQFAGFNQLRIDELVQSGKQVEAIELAEERKNVCLSWLRYGWSDTVPSPKYQDIQKLLNSHTAAIYWHVSPAAITTFILRQNKSLKTFVLRYDQPPHLLCAETMLDNSTYAAAARKLQDLENWLTHWKQDYKDYKVQGEKRWRQEIPTRLNELSQILNIAEILPYLCGIDQLILLPHRDLHLLPLNALFPERFTIRYLPSAQVGLDQQQVQFKVVGKRLTTSVLNVENSQENLPYAAVESTAIAQLYPNTQHIRNSAVTQVAVTQALQSGAGIFHFSGHAKHDLNLPSESSLHLTHDERLTLRDIFELDMSNYNLVCLSACETGMTGKQGLIDEFVGLASGFLAAGTTNVLSSLWQVNDVSTAFLIIRFYENLRTCPTVAIALKQAQNWLRNLTSEQFERVLAQFKPQIDEIFAQLPTPRRRIAEASLRQTCDRKPHPFANPYYWAAFTATGF</sequence>
<dbReference type="Pfam" id="PF13181">
    <property type="entry name" value="TPR_8"/>
    <property type="match status" value="1"/>
</dbReference>
<dbReference type="Proteomes" id="UP000010471">
    <property type="component" value="Chromosome"/>
</dbReference>
<dbReference type="EMBL" id="CP003630">
    <property type="protein sequence ID" value="AFZ21248.1"/>
    <property type="molecule type" value="Genomic_DNA"/>
</dbReference>
<dbReference type="KEGG" id="mic:Mic7113_5616"/>
<dbReference type="PATRIC" id="fig|1173027.3.peg.6220"/>
<dbReference type="Pfam" id="PF00515">
    <property type="entry name" value="TPR_1"/>
    <property type="match status" value="1"/>
</dbReference>
<dbReference type="OrthoDB" id="3882674at2"/>
<feature type="repeat" description="TPR" evidence="3">
    <location>
        <begin position="4"/>
        <end position="37"/>
    </location>
</feature>
<dbReference type="PROSITE" id="PS50005">
    <property type="entry name" value="TPR"/>
    <property type="match status" value="12"/>
</dbReference>
<keyword evidence="2 3" id="KW-0802">TPR repeat</keyword>
<dbReference type="SUPFAM" id="SSF48452">
    <property type="entry name" value="TPR-like"/>
    <property type="match status" value="2"/>
</dbReference>
<keyword evidence="6" id="KW-1185">Reference proteome</keyword>
<organism evidence="5 6">
    <name type="scientific">Allocoleopsis franciscana PCC 7113</name>
    <dbReference type="NCBI Taxonomy" id="1173027"/>
    <lineage>
        <taxon>Bacteria</taxon>
        <taxon>Bacillati</taxon>
        <taxon>Cyanobacteriota</taxon>
        <taxon>Cyanophyceae</taxon>
        <taxon>Coleofasciculales</taxon>
        <taxon>Coleofasciculaceae</taxon>
        <taxon>Allocoleopsis</taxon>
        <taxon>Allocoleopsis franciscana</taxon>
    </lineage>
</organism>
<feature type="repeat" description="TPR" evidence="3">
    <location>
        <begin position="311"/>
        <end position="344"/>
    </location>
</feature>
<dbReference type="eggNOG" id="COG0457">
    <property type="taxonomic scope" value="Bacteria"/>
</dbReference>
<feature type="repeat" description="TPR" evidence="3">
    <location>
        <begin position="38"/>
        <end position="71"/>
    </location>
</feature>
<evidence type="ECO:0000256" key="1">
    <source>
        <dbReference type="ARBA" id="ARBA00022737"/>
    </source>
</evidence>
<dbReference type="InterPro" id="IPR024983">
    <property type="entry name" value="CHAT_dom"/>
</dbReference>
<name>K9WM34_9CYAN</name>
<evidence type="ECO:0000313" key="5">
    <source>
        <dbReference type="EMBL" id="AFZ21248.1"/>
    </source>
</evidence>
<evidence type="ECO:0000259" key="4">
    <source>
        <dbReference type="Pfam" id="PF12770"/>
    </source>
</evidence>
<accession>K9WM34</accession>
<feature type="repeat" description="TPR" evidence="3">
    <location>
        <begin position="141"/>
        <end position="174"/>
    </location>
</feature>
<feature type="repeat" description="TPR" evidence="3">
    <location>
        <begin position="277"/>
        <end position="310"/>
    </location>
</feature>
<evidence type="ECO:0000256" key="3">
    <source>
        <dbReference type="PROSITE-ProRule" id="PRU00339"/>
    </source>
</evidence>
<feature type="repeat" description="TPR" evidence="3">
    <location>
        <begin position="72"/>
        <end position="105"/>
    </location>
</feature>
<dbReference type="Pfam" id="PF07719">
    <property type="entry name" value="TPR_2"/>
    <property type="match status" value="2"/>
</dbReference>
<feature type="repeat" description="TPR" evidence="3">
    <location>
        <begin position="209"/>
        <end position="242"/>
    </location>
</feature>
<dbReference type="PROSITE" id="PS50293">
    <property type="entry name" value="TPR_REGION"/>
    <property type="match status" value="7"/>
</dbReference>
<dbReference type="InterPro" id="IPR013105">
    <property type="entry name" value="TPR_2"/>
</dbReference>
<dbReference type="eggNOG" id="COG4995">
    <property type="taxonomic scope" value="Bacteria"/>
</dbReference>
<dbReference type="STRING" id="1173027.Mic7113_5616"/>
<dbReference type="InterPro" id="IPR011990">
    <property type="entry name" value="TPR-like_helical_dom_sf"/>
</dbReference>
<dbReference type="Pfam" id="PF14559">
    <property type="entry name" value="TPR_19"/>
    <property type="match status" value="1"/>
</dbReference>
<feature type="repeat" description="TPR" evidence="3">
    <location>
        <begin position="451"/>
        <end position="484"/>
    </location>
</feature>
<dbReference type="SUPFAM" id="SSF48439">
    <property type="entry name" value="Protein prenylyltransferase"/>
    <property type="match status" value="1"/>
</dbReference>
<dbReference type="SMART" id="SM00028">
    <property type="entry name" value="TPR"/>
    <property type="match status" value="15"/>
</dbReference>
<reference evidence="5 6" key="1">
    <citation type="submission" date="2012-06" db="EMBL/GenBank/DDBJ databases">
        <title>Finished chromosome of genome of Microcoleus sp. PCC 7113.</title>
        <authorList>
            <consortium name="US DOE Joint Genome Institute"/>
            <person name="Gugger M."/>
            <person name="Coursin T."/>
            <person name="Rippka R."/>
            <person name="Tandeau De Marsac N."/>
            <person name="Huntemann M."/>
            <person name="Wei C.-L."/>
            <person name="Han J."/>
            <person name="Detter J.C."/>
            <person name="Han C."/>
            <person name="Tapia R."/>
            <person name="Chen A."/>
            <person name="Kyrpides N."/>
            <person name="Mavromatis K."/>
            <person name="Markowitz V."/>
            <person name="Szeto E."/>
            <person name="Ivanova N."/>
            <person name="Pagani I."/>
            <person name="Pati A."/>
            <person name="Goodwin L."/>
            <person name="Nordberg H.P."/>
            <person name="Cantor M.N."/>
            <person name="Hua S.X."/>
            <person name="Woyke T."/>
            <person name="Kerfeld C.A."/>
        </authorList>
    </citation>
    <scope>NUCLEOTIDE SEQUENCE [LARGE SCALE GENOMIC DNA]</scope>
    <source>
        <strain evidence="5 6">PCC 7113</strain>
    </source>
</reference>
<dbReference type="InterPro" id="IPR019734">
    <property type="entry name" value="TPR_rpt"/>
</dbReference>